<dbReference type="Gene3D" id="3.30.530.20">
    <property type="match status" value="1"/>
</dbReference>
<dbReference type="RefSeq" id="WP_331255656.1">
    <property type="nucleotide sequence ID" value="NZ_CP133270.1"/>
</dbReference>
<gene>
    <name evidence="1" type="ORF">Bealeia1_01024</name>
</gene>
<evidence type="ECO:0000313" key="2">
    <source>
        <dbReference type="Proteomes" id="UP001330434"/>
    </source>
</evidence>
<accession>A0ABZ2C3U3</accession>
<dbReference type="CDD" id="cd07822">
    <property type="entry name" value="SRPBCC_4"/>
    <property type="match status" value="1"/>
</dbReference>
<dbReference type="InterPro" id="IPR023393">
    <property type="entry name" value="START-like_dom_sf"/>
</dbReference>
<dbReference type="SUPFAM" id="SSF55961">
    <property type="entry name" value="Bet v1-like"/>
    <property type="match status" value="1"/>
</dbReference>
<name>A0ABZ2C3U3_9PROT</name>
<sequence length="143" mass="16254">MRIIKTEIEIKASLEVVWKILMDFENYPSWNPFITNISGIPQVGQKLAVMICPPGQKGMKFSPKVAELSSQSQFSWKGQFLFPGLFDGEHSFSLQSQKAKTIFLHQEAFSGLLPHILPQSFFDKTQTGFQMMNQALKKRAEAQ</sequence>
<proteinExistence type="predicted"/>
<organism evidence="1 2">
    <name type="scientific">Candidatus Bealeia paramacronuclearis</name>
    <dbReference type="NCBI Taxonomy" id="1921001"/>
    <lineage>
        <taxon>Bacteria</taxon>
        <taxon>Pseudomonadati</taxon>
        <taxon>Pseudomonadota</taxon>
        <taxon>Alphaproteobacteria</taxon>
        <taxon>Holosporales</taxon>
        <taxon>Holosporaceae</taxon>
        <taxon>Candidatus Bealeia</taxon>
    </lineage>
</organism>
<keyword evidence="2" id="KW-1185">Reference proteome</keyword>
<protein>
    <submittedName>
        <fullName evidence="1">SRPBCC domain-containing protein</fullName>
    </submittedName>
</protein>
<evidence type="ECO:0000313" key="1">
    <source>
        <dbReference type="EMBL" id="WVX66836.1"/>
    </source>
</evidence>
<dbReference type="PANTHER" id="PTHR36166">
    <property type="entry name" value="CHROMOSOME 9, WHOLE GENOME SHOTGUN SEQUENCE"/>
    <property type="match status" value="1"/>
</dbReference>
<reference evidence="1 2" key="1">
    <citation type="journal article" date="2024" name="Environ. Microbiol.">
        <title>Novel evolutionary insights on the interactions of the Holosporales (Alphaproteobacteria) with eukaryotic hosts from comparative genomics.</title>
        <authorList>
            <person name="Giovannini M."/>
            <person name="Petroni G."/>
            <person name="Castelli M."/>
        </authorList>
    </citation>
    <scope>NUCLEOTIDE SEQUENCE [LARGE SCALE GENOMIC DNA]</scope>
    <source>
        <strain evidence="1 2">US_Bl 15I1</strain>
    </source>
</reference>
<dbReference type="InterPro" id="IPR019587">
    <property type="entry name" value="Polyketide_cyclase/dehydratase"/>
</dbReference>
<dbReference type="Proteomes" id="UP001330434">
    <property type="component" value="Chromosome"/>
</dbReference>
<dbReference type="PANTHER" id="PTHR36166:SF1">
    <property type="entry name" value="SRPBCC DOMAIN-CONTAINING PROTEIN"/>
    <property type="match status" value="1"/>
</dbReference>
<dbReference type="Pfam" id="PF10604">
    <property type="entry name" value="Polyketide_cyc2"/>
    <property type="match status" value="1"/>
</dbReference>
<dbReference type="EMBL" id="CP133270">
    <property type="protein sequence ID" value="WVX66836.1"/>
    <property type="molecule type" value="Genomic_DNA"/>
</dbReference>